<dbReference type="CDD" id="cd00051">
    <property type="entry name" value="EFh"/>
    <property type="match status" value="2"/>
</dbReference>
<dbReference type="PANTHER" id="PTHR23048">
    <property type="entry name" value="MYOSIN LIGHT CHAIN 1, 3"/>
    <property type="match status" value="1"/>
</dbReference>
<dbReference type="GO" id="GO:0005509">
    <property type="term" value="F:calcium ion binding"/>
    <property type="evidence" value="ECO:0007669"/>
    <property type="project" value="InterPro"/>
</dbReference>
<comment type="caution">
    <text evidence="7">The sequence shown here is derived from an EMBL/GenBank/DDBJ whole genome shotgun (WGS) entry which is preliminary data.</text>
</comment>
<evidence type="ECO:0000313" key="7">
    <source>
        <dbReference type="EMBL" id="KAA8911018.1"/>
    </source>
</evidence>
<evidence type="ECO:0000313" key="8">
    <source>
        <dbReference type="Proteomes" id="UP000326924"/>
    </source>
</evidence>
<feature type="compositionally biased region" description="Polar residues" evidence="5">
    <location>
        <begin position="1"/>
        <end position="18"/>
    </location>
</feature>
<evidence type="ECO:0000256" key="3">
    <source>
        <dbReference type="ARBA" id="ARBA00022737"/>
    </source>
</evidence>
<dbReference type="SMART" id="SM00054">
    <property type="entry name" value="EFh"/>
    <property type="match status" value="2"/>
</dbReference>
<dbReference type="FunFam" id="1.10.238.10:FF:000003">
    <property type="entry name" value="Calmodulin A"/>
    <property type="match status" value="1"/>
</dbReference>
<protein>
    <recommendedName>
        <fullName evidence="1">Calmodulin</fullName>
    </recommendedName>
</protein>
<dbReference type="Pfam" id="PF00036">
    <property type="entry name" value="EF-hand_1"/>
    <property type="match status" value="1"/>
</dbReference>
<reference evidence="7 8" key="1">
    <citation type="submission" date="2019-09" db="EMBL/GenBank/DDBJ databases">
        <title>Draft genome of the ectomycorrhizal ascomycete Sphaerosporella brunnea.</title>
        <authorList>
            <consortium name="DOE Joint Genome Institute"/>
            <person name="Benucci G.M."/>
            <person name="Marozzi G."/>
            <person name="Antonielli L."/>
            <person name="Sanchez S."/>
            <person name="Marco P."/>
            <person name="Wang X."/>
            <person name="Falini L.B."/>
            <person name="Barry K."/>
            <person name="Haridas S."/>
            <person name="Lipzen A."/>
            <person name="Labutti K."/>
            <person name="Grigoriev I.V."/>
            <person name="Murat C."/>
            <person name="Martin F."/>
            <person name="Albertini E."/>
            <person name="Donnini D."/>
            <person name="Bonito G."/>
        </authorList>
    </citation>
    <scope>NUCLEOTIDE SEQUENCE [LARGE SCALE GENOMIC DNA]</scope>
    <source>
        <strain evidence="7 8">Sb_GMNB300</strain>
    </source>
</reference>
<organism evidence="7 8">
    <name type="scientific">Sphaerosporella brunnea</name>
    <dbReference type="NCBI Taxonomy" id="1250544"/>
    <lineage>
        <taxon>Eukaryota</taxon>
        <taxon>Fungi</taxon>
        <taxon>Dikarya</taxon>
        <taxon>Ascomycota</taxon>
        <taxon>Pezizomycotina</taxon>
        <taxon>Pezizomycetes</taxon>
        <taxon>Pezizales</taxon>
        <taxon>Pyronemataceae</taxon>
        <taxon>Sphaerosporella</taxon>
    </lineage>
</organism>
<dbReference type="InterPro" id="IPR011992">
    <property type="entry name" value="EF-hand-dom_pair"/>
</dbReference>
<keyword evidence="3" id="KW-0677">Repeat</keyword>
<feature type="domain" description="EF-hand" evidence="6">
    <location>
        <begin position="77"/>
        <end position="112"/>
    </location>
</feature>
<name>A0A5J5F3P5_9PEZI</name>
<keyword evidence="8" id="KW-1185">Reference proteome</keyword>
<keyword evidence="4" id="KW-0106">Calcium</keyword>
<feature type="compositionally biased region" description="Low complexity" evidence="5">
    <location>
        <begin position="27"/>
        <end position="37"/>
    </location>
</feature>
<dbReference type="InterPro" id="IPR050230">
    <property type="entry name" value="CALM/Myosin/TropC-like"/>
</dbReference>
<dbReference type="InterPro" id="IPR018247">
    <property type="entry name" value="EF_Hand_1_Ca_BS"/>
</dbReference>
<feature type="domain" description="EF-hand" evidence="6">
    <location>
        <begin position="206"/>
        <end position="238"/>
    </location>
</feature>
<evidence type="ECO:0000256" key="2">
    <source>
        <dbReference type="ARBA" id="ARBA00022723"/>
    </source>
</evidence>
<dbReference type="FunCoup" id="A0A5J5F3P5">
    <property type="interactions" value="888"/>
</dbReference>
<accession>A0A5J5F3P5</accession>
<dbReference type="PANTHER" id="PTHR23048:SF48">
    <property type="entry name" value="CENTRIN 3"/>
    <property type="match status" value="1"/>
</dbReference>
<dbReference type="Proteomes" id="UP000326924">
    <property type="component" value="Unassembled WGS sequence"/>
</dbReference>
<dbReference type="InterPro" id="IPR002048">
    <property type="entry name" value="EF_hand_dom"/>
</dbReference>
<proteinExistence type="predicted"/>
<gene>
    <name evidence="7" type="ORF">FN846DRAFT_484380</name>
</gene>
<dbReference type="Gene3D" id="1.10.238.10">
    <property type="entry name" value="EF-hand"/>
    <property type="match status" value="2"/>
</dbReference>
<dbReference type="PROSITE" id="PS00018">
    <property type="entry name" value="EF_HAND_1"/>
    <property type="match status" value="2"/>
</dbReference>
<evidence type="ECO:0000256" key="1">
    <source>
        <dbReference type="ARBA" id="ARBA00020786"/>
    </source>
</evidence>
<dbReference type="OrthoDB" id="343296at2759"/>
<dbReference type="EMBL" id="VXIS01000040">
    <property type="protein sequence ID" value="KAA8911018.1"/>
    <property type="molecule type" value="Genomic_DNA"/>
</dbReference>
<dbReference type="AlphaFoldDB" id="A0A5J5F3P5"/>
<keyword evidence="2" id="KW-0479">Metal-binding</keyword>
<dbReference type="InParanoid" id="A0A5J5F3P5"/>
<evidence type="ECO:0000256" key="5">
    <source>
        <dbReference type="SAM" id="MobiDB-lite"/>
    </source>
</evidence>
<feature type="region of interest" description="Disordered" evidence="5">
    <location>
        <begin position="1"/>
        <end position="62"/>
    </location>
</feature>
<dbReference type="GO" id="GO:0016460">
    <property type="term" value="C:myosin II complex"/>
    <property type="evidence" value="ECO:0007669"/>
    <property type="project" value="TreeGrafter"/>
</dbReference>
<dbReference type="Pfam" id="PF13833">
    <property type="entry name" value="EF-hand_8"/>
    <property type="match status" value="1"/>
</dbReference>
<evidence type="ECO:0000259" key="6">
    <source>
        <dbReference type="PROSITE" id="PS50222"/>
    </source>
</evidence>
<dbReference type="SUPFAM" id="SSF47473">
    <property type="entry name" value="EF-hand"/>
    <property type="match status" value="1"/>
</dbReference>
<dbReference type="PROSITE" id="PS50222">
    <property type="entry name" value="EF_HAND_2"/>
    <property type="match status" value="2"/>
</dbReference>
<sequence>MSMFGSSRPTGGQPPQSTRTRRQNVRSGSPGPSSSVPTGGGLFSGSTASGKAPAAGYAQQQPLREREAHYQPELTHDQKEEIHDAFNLFDLNQDRKIDYHELKVAMKALGFETPKPELTDIIRRHGVLPNGQTPPPGAPTTNLYITYEAFVDIMTQKIAERDPLTEIGRAFDLFAGVAGNGRQDAREPKIGIDDLRRVAKELGENLEEEELQAMIEEFDLDNDGMISREEFIAICKGD</sequence>
<evidence type="ECO:0000256" key="4">
    <source>
        <dbReference type="ARBA" id="ARBA00022837"/>
    </source>
</evidence>